<evidence type="ECO:0000313" key="2">
    <source>
        <dbReference type="EMBL" id="CEQ02959.1"/>
    </source>
</evidence>
<reference evidence="2 3" key="1">
    <citation type="submission" date="2015-01" db="EMBL/GenBank/DDBJ databases">
        <authorList>
            <person name="Aslett A.Martin."/>
            <person name="De Silva Nishadi"/>
        </authorList>
    </citation>
    <scope>NUCLEOTIDE SEQUENCE [LARGE SCALE GENOMIC DNA]</scope>
    <source>
        <strain evidence="2 3">R28058</strain>
    </source>
</reference>
<dbReference type="PANTHER" id="PTHR30411:SF1">
    <property type="entry name" value="CYTOPLASMIC PROTEIN"/>
    <property type="match status" value="1"/>
</dbReference>
<dbReference type="PANTHER" id="PTHR30411">
    <property type="entry name" value="CYTOPLASMIC PROTEIN"/>
    <property type="match status" value="1"/>
</dbReference>
<dbReference type="InterPro" id="IPR007214">
    <property type="entry name" value="YbaK/aa-tRNA-synth-assoc-dom"/>
</dbReference>
<dbReference type="AlphaFoldDB" id="A0A0C7R469"/>
<dbReference type="CDD" id="cd04333">
    <property type="entry name" value="ProX_deacylase"/>
    <property type="match status" value="1"/>
</dbReference>
<evidence type="ECO:0000259" key="1">
    <source>
        <dbReference type="Pfam" id="PF04073"/>
    </source>
</evidence>
<dbReference type="GO" id="GO:0004827">
    <property type="term" value="F:proline-tRNA ligase activity"/>
    <property type="evidence" value="ECO:0007669"/>
    <property type="project" value="UniProtKB-EC"/>
</dbReference>
<dbReference type="EC" id="6.1.1.15" evidence="2"/>
<gene>
    <name evidence="2" type="primary">proS_1</name>
    <name evidence="2" type="ORF">R28058_06921</name>
</gene>
<dbReference type="Gene3D" id="3.90.960.10">
    <property type="entry name" value="YbaK/aminoacyl-tRNA synthetase-associated domain"/>
    <property type="match status" value="1"/>
</dbReference>
<sequence>MTFNIVKTYFENIGLEDRIKSFEGSCATVEEAAKTIGVIPSRIAKTLTLRKDSNCIMLVMAGNAGIDNKKFKNYFNMKARMLSADEVQQMTGQTVGGVCPFAIPENVDVYVDKSIQQYETLFPACGSPYHVVELSPDEIFQYGKAKEWVDVCKEK</sequence>
<name>A0A0C7R469_PARSO</name>
<keyword evidence="2" id="KW-0436">Ligase</keyword>
<evidence type="ECO:0000313" key="3">
    <source>
        <dbReference type="Proteomes" id="UP000049127"/>
    </source>
</evidence>
<dbReference type="GO" id="GO:0002161">
    <property type="term" value="F:aminoacyl-tRNA deacylase activity"/>
    <property type="evidence" value="ECO:0007669"/>
    <property type="project" value="InterPro"/>
</dbReference>
<feature type="domain" description="YbaK/aminoacyl-tRNA synthetase-associated" evidence="1">
    <location>
        <begin position="25"/>
        <end position="139"/>
    </location>
</feature>
<dbReference type="InterPro" id="IPR036754">
    <property type="entry name" value="YbaK/aa-tRNA-synt-asso_dom_sf"/>
</dbReference>
<dbReference type="EMBL" id="CEKZ01000003">
    <property type="protein sequence ID" value="CEQ02959.1"/>
    <property type="molecule type" value="Genomic_DNA"/>
</dbReference>
<protein>
    <submittedName>
        <fullName evidence="2">YbaK/aminoacyl-tRNA ligase-associated domain-containing protein</fullName>
        <ecNumber evidence="2">6.1.1.15</ecNumber>
    </submittedName>
</protein>
<dbReference type="Proteomes" id="UP000049127">
    <property type="component" value="Unassembled WGS sequence"/>
</dbReference>
<dbReference type="OrthoDB" id="9798760at2"/>
<accession>A0A0C7R469</accession>
<dbReference type="SUPFAM" id="SSF55826">
    <property type="entry name" value="YbaK/ProRS associated domain"/>
    <property type="match status" value="1"/>
</dbReference>
<proteinExistence type="predicted"/>
<dbReference type="Pfam" id="PF04073">
    <property type="entry name" value="tRNA_edit"/>
    <property type="match status" value="1"/>
</dbReference>
<organism evidence="2 3">
    <name type="scientific">Paraclostridium sordellii</name>
    <name type="common">Clostridium sordellii</name>
    <dbReference type="NCBI Taxonomy" id="1505"/>
    <lineage>
        <taxon>Bacteria</taxon>
        <taxon>Bacillati</taxon>
        <taxon>Bacillota</taxon>
        <taxon>Clostridia</taxon>
        <taxon>Peptostreptococcales</taxon>
        <taxon>Peptostreptococcaceae</taxon>
        <taxon>Paraclostridium</taxon>
    </lineage>
</organism>